<name>A0A7S1PC95_9ALVE</name>
<keyword evidence="2" id="KW-0732">Signal</keyword>
<dbReference type="AlphaFoldDB" id="A0A7S1PC95"/>
<gene>
    <name evidence="3" type="ORF">VBRA1451_LOCUS26824</name>
</gene>
<evidence type="ECO:0000313" key="3">
    <source>
        <dbReference type="EMBL" id="CAD9071741.1"/>
    </source>
</evidence>
<accession>A0A7S1PC95</accession>
<feature type="region of interest" description="Disordered" evidence="1">
    <location>
        <begin position="93"/>
        <end position="145"/>
    </location>
</feature>
<feature type="signal peptide" evidence="2">
    <location>
        <begin position="1"/>
        <end position="24"/>
    </location>
</feature>
<evidence type="ECO:0008006" key="4">
    <source>
        <dbReference type="Google" id="ProtNLM"/>
    </source>
</evidence>
<proteinExistence type="predicted"/>
<feature type="chain" id="PRO_5031476609" description="Secreted protein" evidence="2">
    <location>
        <begin position="25"/>
        <end position="145"/>
    </location>
</feature>
<evidence type="ECO:0000256" key="2">
    <source>
        <dbReference type="SAM" id="SignalP"/>
    </source>
</evidence>
<protein>
    <recommendedName>
        <fullName evidence="4">Secreted protein</fullName>
    </recommendedName>
</protein>
<dbReference type="EMBL" id="HBGB01045597">
    <property type="protein sequence ID" value="CAD9071741.1"/>
    <property type="molecule type" value="Transcribed_RNA"/>
</dbReference>
<feature type="compositionally biased region" description="Basic residues" evidence="1">
    <location>
        <begin position="133"/>
        <end position="145"/>
    </location>
</feature>
<sequence length="145" mass="15479">MSRHWVMLGLVALVCLLSINTVVCEGGDLPGESVAEVHQDALDPLALDDEAEDAPENKPTDGTSLDAMSDEQKEVLTELSEIYEVQAEVGNTLPVLKEPNPSVDARKLRRGATHPGLPQDNTSADRRQLGGSKRGKKGRGRGGSP</sequence>
<feature type="region of interest" description="Disordered" evidence="1">
    <location>
        <begin position="43"/>
        <end position="71"/>
    </location>
</feature>
<reference evidence="3" key="1">
    <citation type="submission" date="2021-01" db="EMBL/GenBank/DDBJ databases">
        <authorList>
            <person name="Corre E."/>
            <person name="Pelletier E."/>
            <person name="Niang G."/>
            <person name="Scheremetjew M."/>
            <person name="Finn R."/>
            <person name="Kale V."/>
            <person name="Holt S."/>
            <person name="Cochrane G."/>
            <person name="Meng A."/>
            <person name="Brown T."/>
            <person name="Cohen L."/>
        </authorList>
    </citation>
    <scope>NUCLEOTIDE SEQUENCE</scope>
    <source>
        <strain evidence="3">CCMP3346</strain>
    </source>
</reference>
<evidence type="ECO:0000256" key="1">
    <source>
        <dbReference type="SAM" id="MobiDB-lite"/>
    </source>
</evidence>
<organism evidence="3">
    <name type="scientific">Vitrella brassicaformis</name>
    <dbReference type="NCBI Taxonomy" id="1169539"/>
    <lineage>
        <taxon>Eukaryota</taxon>
        <taxon>Sar</taxon>
        <taxon>Alveolata</taxon>
        <taxon>Colpodellida</taxon>
        <taxon>Vitrellaceae</taxon>
        <taxon>Vitrella</taxon>
    </lineage>
</organism>